<dbReference type="PRINTS" id="PR00344">
    <property type="entry name" value="BCTRLSENSOR"/>
</dbReference>
<evidence type="ECO:0000259" key="10">
    <source>
        <dbReference type="PROSITE" id="PS50109"/>
    </source>
</evidence>
<dbReference type="InterPro" id="IPR036097">
    <property type="entry name" value="HisK_dim/P_sf"/>
</dbReference>
<feature type="domain" description="Histidine kinase" evidence="10">
    <location>
        <begin position="328"/>
        <end position="550"/>
    </location>
</feature>
<dbReference type="CDD" id="cd00130">
    <property type="entry name" value="PAS"/>
    <property type="match status" value="1"/>
</dbReference>
<dbReference type="Pfam" id="PF02518">
    <property type="entry name" value="HATPase_c"/>
    <property type="match status" value="1"/>
</dbReference>
<sequence>MARAAGLPTTGVPALRAPGGLPQPAFGAADPAITAKILAVDDDEANLVALRSILADLGQPVVVARNGEDALRKLLADDFAIILLDVRMPVMDGYEAASLIRGRERTRHIPIIFMSAVDRDQSHLFRGYAAGAVDYVFKPIEPAILRAKVGVFIELRRRAEQEKHLLAENLRVRAEQVRTAEALQRTLAQQSLVLETLPIALFVAAAGGEAGRRRFVGGNPAKLLQLGEAEVEQALDGWLERVHAADRARVEAAWREAEASGSLSLEYRFRCGGESWRWLFERASLPSPCRPGEREMVGFLSDVSQRKLLEEQLAHAQKMEAIGQMTGGIAHDFNNMLSVIIGSLGRVAGDESLGEKQRQRVDLALQAGQSCAALTRRLLAFGRRQALEPRLLKLDEEIARLTSLFDQLLGKGIRTEIDCPAEVWPIHLDASQFESAIFNLVINARDAMPEGGTLRIAARNLPARAPELEGLDLAAGDYVRLQVVDSGTGMSEEVARRALEPFFTTKVPGKGTGLGLSSIYGFVRQSNGILELDSEEGRGTAVNLYLPRAETAAEPAAGPGEPSGALDLAGRRILLVEDDDDVREVARGMLEALGCRVEVATSGDEALEREPGLEDLSILFTDCVMPGSLDGLSLAAAFRRRRPEVAVLTTSAYHEFVHTAPRGADAPAFLAKPYTQDELAAALARLSIPGS</sequence>
<evidence type="ECO:0000256" key="5">
    <source>
        <dbReference type="ARBA" id="ARBA00022741"/>
    </source>
</evidence>
<keyword evidence="8" id="KW-0902">Two-component regulatory system</keyword>
<dbReference type="STRING" id="560819.SAMN05428998_105267"/>
<dbReference type="PANTHER" id="PTHR43065:SF46">
    <property type="entry name" value="C4-DICARBOXYLATE TRANSPORT SENSOR PROTEIN DCTB"/>
    <property type="match status" value="1"/>
</dbReference>
<dbReference type="Pfam" id="PF00512">
    <property type="entry name" value="HisKA"/>
    <property type="match status" value="1"/>
</dbReference>
<keyword evidence="6 12" id="KW-0418">Kinase</keyword>
<evidence type="ECO:0000256" key="3">
    <source>
        <dbReference type="ARBA" id="ARBA00022553"/>
    </source>
</evidence>
<dbReference type="EMBL" id="FWZX01000005">
    <property type="protein sequence ID" value="SMF14470.1"/>
    <property type="molecule type" value="Genomic_DNA"/>
</dbReference>
<dbReference type="Gene3D" id="1.10.287.130">
    <property type="match status" value="1"/>
</dbReference>
<dbReference type="CDD" id="cd00082">
    <property type="entry name" value="HisKA"/>
    <property type="match status" value="1"/>
</dbReference>
<keyword evidence="13" id="KW-1185">Reference proteome</keyword>
<dbReference type="PANTHER" id="PTHR43065">
    <property type="entry name" value="SENSOR HISTIDINE KINASE"/>
    <property type="match status" value="1"/>
</dbReference>
<dbReference type="InterPro" id="IPR001789">
    <property type="entry name" value="Sig_transdc_resp-reg_receiver"/>
</dbReference>
<evidence type="ECO:0000256" key="1">
    <source>
        <dbReference type="ARBA" id="ARBA00000085"/>
    </source>
</evidence>
<dbReference type="RefSeq" id="WP_159460168.1">
    <property type="nucleotide sequence ID" value="NZ_FWZX01000005.1"/>
</dbReference>
<dbReference type="PROSITE" id="PS50110">
    <property type="entry name" value="RESPONSE_REGULATORY"/>
    <property type="match status" value="2"/>
</dbReference>
<comment type="catalytic activity">
    <reaction evidence="1">
        <text>ATP + protein L-histidine = ADP + protein N-phospho-L-histidine.</text>
        <dbReference type="EC" id="2.7.13.3"/>
    </reaction>
</comment>
<dbReference type="InterPro" id="IPR013655">
    <property type="entry name" value="PAS_fold_3"/>
</dbReference>
<protein>
    <recommendedName>
        <fullName evidence="2">histidine kinase</fullName>
        <ecNumber evidence="2">2.7.13.3</ecNumber>
    </recommendedName>
</protein>
<evidence type="ECO:0000256" key="4">
    <source>
        <dbReference type="ARBA" id="ARBA00022679"/>
    </source>
</evidence>
<name>A0A1Y6BJS6_9PROT</name>
<dbReference type="PROSITE" id="PS50109">
    <property type="entry name" value="HIS_KIN"/>
    <property type="match status" value="1"/>
</dbReference>
<dbReference type="InterPro" id="IPR035965">
    <property type="entry name" value="PAS-like_dom_sf"/>
</dbReference>
<dbReference type="Gene3D" id="3.30.450.20">
    <property type="entry name" value="PAS domain"/>
    <property type="match status" value="1"/>
</dbReference>
<dbReference type="SUPFAM" id="SSF52172">
    <property type="entry name" value="CheY-like"/>
    <property type="match status" value="2"/>
</dbReference>
<evidence type="ECO:0000256" key="9">
    <source>
        <dbReference type="PROSITE-ProRule" id="PRU00169"/>
    </source>
</evidence>
<keyword evidence="5" id="KW-0547">Nucleotide-binding</keyword>
<dbReference type="InterPro" id="IPR004358">
    <property type="entry name" value="Sig_transdc_His_kin-like_C"/>
</dbReference>
<evidence type="ECO:0000313" key="12">
    <source>
        <dbReference type="EMBL" id="SMF14470.1"/>
    </source>
</evidence>
<gene>
    <name evidence="12" type="ORF">SAMN05428998_105267</name>
</gene>
<dbReference type="InterPro" id="IPR005467">
    <property type="entry name" value="His_kinase_dom"/>
</dbReference>
<dbReference type="GO" id="GO:0000155">
    <property type="term" value="F:phosphorelay sensor kinase activity"/>
    <property type="evidence" value="ECO:0007669"/>
    <property type="project" value="InterPro"/>
</dbReference>
<evidence type="ECO:0000256" key="6">
    <source>
        <dbReference type="ARBA" id="ARBA00022777"/>
    </source>
</evidence>
<dbReference type="Gene3D" id="3.40.50.2300">
    <property type="match status" value="2"/>
</dbReference>
<dbReference type="Pfam" id="PF00072">
    <property type="entry name" value="Response_reg"/>
    <property type="match status" value="2"/>
</dbReference>
<feature type="domain" description="Response regulatory" evidence="11">
    <location>
        <begin position="36"/>
        <end position="153"/>
    </location>
</feature>
<dbReference type="Proteomes" id="UP000192917">
    <property type="component" value="Unassembled WGS sequence"/>
</dbReference>
<feature type="modified residue" description="4-aspartylphosphate" evidence="9">
    <location>
        <position position="622"/>
    </location>
</feature>
<evidence type="ECO:0000259" key="11">
    <source>
        <dbReference type="PROSITE" id="PS50110"/>
    </source>
</evidence>
<dbReference type="InterPro" id="IPR003661">
    <property type="entry name" value="HisK_dim/P_dom"/>
</dbReference>
<feature type="modified residue" description="4-aspartylphosphate" evidence="9">
    <location>
        <position position="85"/>
    </location>
</feature>
<dbReference type="SMART" id="SM00387">
    <property type="entry name" value="HATPase_c"/>
    <property type="match status" value="1"/>
</dbReference>
<dbReference type="SUPFAM" id="SSF47384">
    <property type="entry name" value="Homodimeric domain of signal transducing histidine kinase"/>
    <property type="match status" value="1"/>
</dbReference>
<keyword evidence="7" id="KW-0067">ATP-binding</keyword>
<reference evidence="12 13" key="1">
    <citation type="submission" date="2017-04" db="EMBL/GenBank/DDBJ databases">
        <authorList>
            <person name="Afonso C.L."/>
            <person name="Miller P.J."/>
            <person name="Scott M.A."/>
            <person name="Spackman E."/>
            <person name="Goraichik I."/>
            <person name="Dimitrov K.M."/>
            <person name="Suarez D.L."/>
            <person name="Swayne D.E."/>
        </authorList>
    </citation>
    <scope>NUCLEOTIDE SEQUENCE [LARGE SCALE GENOMIC DNA]</scope>
    <source>
        <strain evidence="12 13">USBA 355</strain>
    </source>
</reference>
<dbReference type="GO" id="GO:0005524">
    <property type="term" value="F:ATP binding"/>
    <property type="evidence" value="ECO:0007669"/>
    <property type="project" value="UniProtKB-KW"/>
</dbReference>
<dbReference type="SUPFAM" id="SSF55874">
    <property type="entry name" value="ATPase domain of HSP90 chaperone/DNA topoisomerase II/histidine kinase"/>
    <property type="match status" value="1"/>
</dbReference>
<evidence type="ECO:0000256" key="7">
    <source>
        <dbReference type="ARBA" id="ARBA00022840"/>
    </source>
</evidence>
<feature type="domain" description="Response regulatory" evidence="11">
    <location>
        <begin position="572"/>
        <end position="687"/>
    </location>
</feature>
<organism evidence="12 13">
    <name type="scientific">Tistlia consotensis USBA 355</name>
    <dbReference type="NCBI Taxonomy" id="560819"/>
    <lineage>
        <taxon>Bacteria</taxon>
        <taxon>Pseudomonadati</taxon>
        <taxon>Pseudomonadota</taxon>
        <taxon>Alphaproteobacteria</taxon>
        <taxon>Rhodospirillales</taxon>
        <taxon>Rhodovibrionaceae</taxon>
        <taxon>Tistlia</taxon>
    </lineage>
</organism>
<dbReference type="InterPro" id="IPR011006">
    <property type="entry name" value="CheY-like_superfamily"/>
</dbReference>
<dbReference type="InterPro" id="IPR000014">
    <property type="entry name" value="PAS"/>
</dbReference>
<dbReference type="Pfam" id="PF08447">
    <property type="entry name" value="PAS_3"/>
    <property type="match status" value="1"/>
</dbReference>
<evidence type="ECO:0000256" key="8">
    <source>
        <dbReference type="ARBA" id="ARBA00023012"/>
    </source>
</evidence>
<proteinExistence type="predicted"/>
<keyword evidence="4" id="KW-0808">Transferase</keyword>
<dbReference type="InterPro" id="IPR003594">
    <property type="entry name" value="HATPase_dom"/>
</dbReference>
<dbReference type="AlphaFoldDB" id="A0A1Y6BJS6"/>
<dbReference type="SUPFAM" id="SSF55785">
    <property type="entry name" value="PYP-like sensor domain (PAS domain)"/>
    <property type="match status" value="1"/>
</dbReference>
<accession>A0A1Y6BJS6</accession>
<keyword evidence="3 9" id="KW-0597">Phosphoprotein</keyword>
<dbReference type="Gene3D" id="3.30.565.10">
    <property type="entry name" value="Histidine kinase-like ATPase, C-terminal domain"/>
    <property type="match status" value="1"/>
</dbReference>
<dbReference type="SMART" id="SM00388">
    <property type="entry name" value="HisKA"/>
    <property type="match status" value="1"/>
</dbReference>
<dbReference type="SMART" id="SM00448">
    <property type="entry name" value="REC"/>
    <property type="match status" value="2"/>
</dbReference>
<evidence type="ECO:0000313" key="13">
    <source>
        <dbReference type="Proteomes" id="UP000192917"/>
    </source>
</evidence>
<dbReference type="InterPro" id="IPR036890">
    <property type="entry name" value="HATPase_C_sf"/>
</dbReference>
<evidence type="ECO:0000256" key="2">
    <source>
        <dbReference type="ARBA" id="ARBA00012438"/>
    </source>
</evidence>
<dbReference type="EC" id="2.7.13.3" evidence="2"/>